<evidence type="ECO:0008006" key="10">
    <source>
        <dbReference type="Google" id="ProtNLM"/>
    </source>
</evidence>
<dbReference type="Pfam" id="PF00394">
    <property type="entry name" value="Cu-oxidase"/>
    <property type="match status" value="1"/>
</dbReference>
<dbReference type="NCBIfam" id="TIGR03390">
    <property type="entry name" value="ascorbOXfungal"/>
    <property type="match status" value="1"/>
</dbReference>
<evidence type="ECO:0000256" key="1">
    <source>
        <dbReference type="ARBA" id="ARBA00010609"/>
    </source>
</evidence>
<evidence type="ECO:0000313" key="8">
    <source>
        <dbReference type="EMBL" id="CAF9918270.1"/>
    </source>
</evidence>
<proteinExistence type="inferred from homology"/>
<dbReference type="GO" id="GO:0016491">
    <property type="term" value="F:oxidoreductase activity"/>
    <property type="evidence" value="ECO:0007669"/>
    <property type="project" value="UniProtKB-KW"/>
</dbReference>
<dbReference type="PANTHER" id="PTHR11709">
    <property type="entry name" value="MULTI-COPPER OXIDASE"/>
    <property type="match status" value="1"/>
</dbReference>
<dbReference type="InterPro" id="IPR011706">
    <property type="entry name" value="Cu-oxidase_C"/>
</dbReference>
<dbReference type="InterPro" id="IPR008972">
    <property type="entry name" value="Cupredoxin"/>
</dbReference>
<dbReference type="PROSITE" id="PS00079">
    <property type="entry name" value="MULTICOPPER_OXIDASE1"/>
    <property type="match status" value="1"/>
</dbReference>
<reference evidence="8" key="1">
    <citation type="submission" date="2021-03" db="EMBL/GenBank/DDBJ databases">
        <authorList>
            <person name="Tagirdzhanova G."/>
        </authorList>
    </citation>
    <scope>NUCLEOTIDE SEQUENCE</scope>
</reference>
<dbReference type="InterPro" id="IPR001117">
    <property type="entry name" value="Cu-oxidase_2nd"/>
</dbReference>
<dbReference type="InterPro" id="IPR035666">
    <property type="entry name" value="MCO_CuRO_3"/>
</dbReference>
<dbReference type="InterPro" id="IPR045087">
    <property type="entry name" value="Cu-oxidase_fam"/>
</dbReference>
<dbReference type="InterPro" id="IPR002355">
    <property type="entry name" value="Cu_oxidase_Cu_BS"/>
</dbReference>
<dbReference type="Proteomes" id="UP000664534">
    <property type="component" value="Unassembled WGS sequence"/>
</dbReference>
<keyword evidence="4" id="KW-0186">Copper</keyword>
<evidence type="ECO:0000313" key="9">
    <source>
        <dbReference type="Proteomes" id="UP000664534"/>
    </source>
</evidence>
<dbReference type="OrthoDB" id="2121828at2759"/>
<dbReference type="InterPro" id="IPR011707">
    <property type="entry name" value="Cu-oxidase-like_N"/>
</dbReference>
<gene>
    <name evidence="8" type="ORF">IMSHALPRED_004262</name>
</gene>
<comment type="caution">
    <text evidence="8">The sequence shown here is derived from an EMBL/GenBank/DDBJ whole genome shotgun (WGS) entry which is preliminary data.</text>
</comment>
<feature type="domain" description="Plastocyanin-like" evidence="6">
    <location>
        <begin position="314"/>
        <end position="470"/>
    </location>
</feature>
<accession>A0A8H3F6Z4</accession>
<dbReference type="InterPro" id="IPR033138">
    <property type="entry name" value="Cu_oxidase_CS"/>
</dbReference>
<comment type="similarity">
    <text evidence="1">Belongs to the multicopper oxidase family.</text>
</comment>
<dbReference type="SUPFAM" id="SSF49503">
    <property type="entry name" value="Cupredoxins"/>
    <property type="match status" value="3"/>
</dbReference>
<protein>
    <recommendedName>
        <fullName evidence="10">L-ascorbate oxidase</fullName>
    </recommendedName>
</protein>
<dbReference type="GO" id="GO:0005507">
    <property type="term" value="F:copper ion binding"/>
    <property type="evidence" value="ECO:0007669"/>
    <property type="project" value="InterPro"/>
</dbReference>
<evidence type="ECO:0000256" key="3">
    <source>
        <dbReference type="ARBA" id="ARBA00023002"/>
    </source>
</evidence>
<dbReference type="CDD" id="cd13895">
    <property type="entry name" value="CuRO_3_AAO_like_2"/>
    <property type="match status" value="1"/>
</dbReference>
<dbReference type="InterPro" id="IPR017762">
    <property type="entry name" value="Multicopper_oxidase_fun"/>
</dbReference>
<keyword evidence="2" id="KW-0479">Metal-binding</keyword>
<feature type="domain" description="Plastocyanin-like" evidence="7">
    <location>
        <begin position="5"/>
        <end position="60"/>
    </location>
</feature>
<evidence type="ECO:0000259" key="6">
    <source>
        <dbReference type="Pfam" id="PF07731"/>
    </source>
</evidence>
<dbReference type="Pfam" id="PF07731">
    <property type="entry name" value="Cu-oxidase_2"/>
    <property type="match status" value="1"/>
</dbReference>
<dbReference type="Gene3D" id="2.60.40.420">
    <property type="entry name" value="Cupredoxins - blue copper proteins"/>
    <property type="match status" value="3"/>
</dbReference>
<name>A0A8H3F6Z4_9LECA</name>
<dbReference type="PANTHER" id="PTHR11709:SF394">
    <property type="entry name" value="FI03373P-RELATED"/>
    <property type="match status" value="1"/>
</dbReference>
<evidence type="ECO:0000256" key="4">
    <source>
        <dbReference type="ARBA" id="ARBA00023008"/>
    </source>
</evidence>
<feature type="domain" description="Plastocyanin-like" evidence="5">
    <location>
        <begin position="69"/>
        <end position="227"/>
    </location>
</feature>
<dbReference type="EMBL" id="CAJPDT010000020">
    <property type="protein sequence ID" value="CAF9918270.1"/>
    <property type="molecule type" value="Genomic_DNA"/>
</dbReference>
<evidence type="ECO:0000259" key="7">
    <source>
        <dbReference type="Pfam" id="PF07732"/>
    </source>
</evidence>
<dbReference type="Pfam" id="PF07732">
    <property type="entry name" value="Cu-oxidase_3"/>
    <property type="match status" value="1"/>
</dbReference>
<evidence type="ECO:0000256" key="2">
    <source>
        <dbReference type="ARBA" id="ARBA00022723"/>
    </source>
</evidence>
<evidence type="ECO:0000259" key="5">
    <source>
        <dbReference type="Pfam" id="PF00394"/>
    </source>
</evidence>
<keyword evidence="3" id="KW-0560">Oxidoreductase</keyword>
<sequence>MAAYPFSDGTPLASQWPIPPEYFFDYELQIPNGSAGTYFYHSHVGFQTVSCSGPLLVEDKVPPYKVDGERVIHIQELFNKTDTTIEQGLQATPFVFSGETNGFIINGETISNFGVTNQSSSQGLAIIDIEPNSMYRMRFIGAQALSYAALGIENHTDLQVIEADGSYTKPQSTTFLQIGSGQRFSALLKSKTCDELKQSGKMDYYIQIESRERPSNTTNYAILRYNNTCDIPSNTVTSAANTTYPDNKPIALPPTVDGFLDYVLQPLYPNNFPSASQVTRRVVLNVQQVLDKYIIWRDSNVTWTDNANDLVPHTTPNQPYLVSLYENQTAYTPSYSAALKNGGLDPSTQTFPAKIGEVLEIVLQNIGAHAVDNETGGGLDVHPWHAHGEHYYDIGGGPGAFDPNVAEERLKGTQPVLRDTTMLFRYNATTQPDEKHGWRAWRLRVQQPGVWMIHCHTLQHMLMGMQTVWVFGDAEQVLALPKADVEGYLTYGGDVYGNSSHAPDVVHFSELNGSTYGI</sequence>
<organism evidence="8 9">
    <name type="scientific">Imshaugia aleurites</name>
    <dbReference type="NCBI Taxonomy" id="172621"/>
    <lineage>
        <taxon>Eukaryota</taxon>
        <taxon>Fungi</taxon>
        <taxon>Dikarya</taxon>
        <taxon>Ascomycota</taxon>
        <taxon>Pezizomycotina</taxon>
        <taxon>Lecanoromycetes</taxon>
        <taxon>OSLEUM clade</taxon>
        <taxon>Lecanoromycetidae</taxon>
        <taxon>Lecanorales</taxon>
        <taxon>Lecanorineae</taxon>
        <taxon>Parmeliaceae</taxon>
        <taxon>Imshaugia</taxon>
    </lineage>
</organism>
<dbReference type="AlphaFoldDB" id="A0A8H3F6Z4"/>
<keyword evidence="9" id="KW-1185">Reference proteome</keyword>
<dbReference type="PROSITE" id="PS00080">
    <property type="entry name" value="MULTICOPPER_OXIDASE2"/>
    <property type="match status" value="1"/>
</dbReference>